<sequence length="142" mass="15219">MSELIGKTEIPAYDRSRPTPSIELAFQHKLTNCPGKSIIGMHVTFPPNASTPPHRHGGAAVVGHVLEGNLLNKMNDEPVKHIAKGGSWYEAPGCHHRLSDNLSATEGARLLATMVVDTSVVEEGGLGALVVVDEEYRDVVFG</sequence>
<proteinExistence type="predicted"/>
<comment type="caution">
    <text evidence="1">The sequence shown here is derived from an EMBL/GenBank/DDBJ whole genome shotgun (WGS) entry which is preliminary data.</text>
</comment>
<dbReference type="EMBL" id="CM047941">
    <property type="protein sequence ID" value="KAI9902517.1"/>
    <property type="molecule type" value="Genomic_DNA"/>
</dbReference>
<gene>
    <name evidence="1" type="ORF">N3K66_001869</name>
</gene>
<dbReference type="Proteomes" id="UP001163324">
    <property type="component" value="Chromosome 2"/>
</dbReference>
<organism evidence="1 2">
    <name type="scientific">Trichothecium roseum</name>
    <dbReference type="NCBI Taxonomy" id="47278"/>
    <lineage>
        <taxon>Eukaryota</taxon>
        <taxon>Fungi</taxon>
        <taxon>Dikarya</taxon>
        <taxon>Ascomycota</taxon>
        <taxon>Pezizomycotina</taxon>
        <taxon>Sordariomycetes</taxon>
        <taxon>Hypocreomycetidae</taxon>
        <taxon>Hypocreales</taxon>
        <taxon>Hypocreales incertae sedis</taxon>
        <taxon>Trichothecium</taxon>
    </lineage>
</organism>
<keyword evidence="2" id="KW-1185">Reference proteome</keyword>
<evidence type="ECO:0000313" key="2">
    <source>
        <dbReference type="Proteomes" id="UP001163324"/>
    </source>
</evidence>
<protein>
    <submittedName>
        <fullName evidence="1">Uncharacterized protein</fullName>
    </submittedName>
</protein>
<name>A0ACC0V7Y1_9HYPO</name>
<evidence type="ECO:0000313" key="1">
    <source>
        <dbReference type="EMBL" id="KAI9902517.1"/>
    </source>
</evidence>
<reference evidence="1" key="1">
    <citation type="submission" date="2022-10" db="EMBL/GenBank/DDBJ databases">
        <title>Complete Genome of Trichothecium roseum strain YXFP-22015, a Plant Pathogen Isolated from Citrus.</title>
        <authorList>
            <person name="Wang Y."/>
            <person name="Zhu L."/>
        </authorList>
    </citation>
    <scope>NUCLEOTIDE SEQUENCE</scope>
    <source>
        <strain evidence="1">YXFP-22015</strain>
    </source>
</reference>
<accession>A0ACC0V7Y1</accession>